<protein>
    <submittedName>
        <fullName evidence="5">Uncharacterized protein</fullName>
    </submittedName>
</protein>
<dbReference type="InterPro" id="IPR015424">
    <property type="entry name" value="PyrdxlP-dep_Trfase"/>
</dbReference>
<dbReference type="GO" id="GO:0016830">
    <property type="term" value="F:carbon-carbon lyase activity"/>
    <property type="evidence" value="ECO:0007669"/>
    <property type="project" value="InterPro"/>
</dbReference>
<name>A0A2G9TAJ4_TELCI</name>
<evidence type="ECO:0000313" key="6">
    <source>
        <dbReference type="Proteomes" id="UP000230423"/>
    </source>
</evidence>
<dbReference type="InterPro" id="IPR002129">
    <property type="entry name" value="PyrdxlP-dep_de-COase"/>
</dbReference>
<sequence>MKQLIMDMFEMRSWWDDDSQRQRYDAWLHVDAAYAGSTFIESKYREVALVSSPSFLVSLQ</sequence>
<dbReference type="InterPro" id="IPR015421">
    <property type="entry name" value="PyrdxlP-dep_Trfase_major"/>
</dbReference>
<evidence type="ECO:0000256" key="3">
    <source>
        <dbReference type="ARBA" id="ARBA00023239"/>
    </source>
</evidence>
<evidence type="ECO:0000256" key="4">
    <source>
        <dbReference type="RuleBase" id="RU000382"/>
    </source>
</evidence>
<evidence type="ECO:0000313" key="5">
    <source>
        <dbReference type="EMBL" id="PIO54400.1"/>
    </source>
</evidence>
<dbReference type="Gene3D" id="3.40.640.10">
    <property type="entry name" value="Type I PLP-dependent aspartate aminotransferase-like (Major domain)"/>
    <property type="match status" value="1"/>
</dbReference>
<dbReference type="OrthoDB" id="639767at2759"/>
<dbReference type="GO" id="GO:0030170">
    <property type="term" value="F:pyridoxal phosphate binding"/>
    <property type="evidence" value="ECO:0007669"/>
    <property type="project" value="InterPro"/>
</dbReference>
<dbReference type="Pfam" id="PF00282">
    <property type="entry name" value="Pyridoxal_deC"/>
    <property type="match status" value="1"/>
</dbReference>
<keyword evidence="2 4" id="KW-0663">Pyridoxal phosphate</keyword>
<accession>A0A2G9TAJ4</accession>
<dbReference type="AlphaFoldDB" id="A0A2G9TAJ4"/>
<dbReference type="EMBL" id="KZ397309">
    <property type="protein sequence ID" value="PIO54400.1"/>
    <property type="molecule type" value="Genomic_DNA"/>
</dbReference>
<gene>
    <name evidence="5" type="ORF">TELCIR_24238</name>
</gene>
<evidence type="ECO:0000256" key="1">
    <source>
        <dbReference type="ARBA" id="ARBA00001933"/>
    </source>
</evidence>
<dbReference type="GO" id="GO:0019752">
    <property type="term" value="P:carboxylic acid metabolic process"/>
    <property type="evidence" value="ECO:0007669"/>
    <property type="project" value="InterPro"/>
</dbReference>
<organism evidence="5 6">
    <name type="scientific">Teladorsagia circumcincta</name>
    <name type="common">Brown stomach worm</name>
    <name type="synonym">Ostertagia circumcincta</name>
    <dbReference type="NCBI Taxonomy" id="45464"/>
    <lineage>
        <taxon>Eukaryota</taxon>
        <taxon>Metazoa</taxon>
        <taxon>Ecdysozoa</taxon>
        <taxon>Nematoda</taxon>
        <taxon>Chromadorea</taxon>
        <taxon>Rhabditida</taxon>
        <taxon>Rhabditina</taxon>
        <taxon>Rhabditomorpha</taxon>
        <taxon>Strongyloidea</taxon>
        <taxon>Trichostrongylidae</taxon>
        <taxon>Teladorsagia</taxon>
    </lineage>
</organism>
<reference evidence="5 6" key="1">
    <citation type="submission" date="2015-09" db="EMBL/GenBank/DDBJ databases">
        <title>Draft genome of the parasitic nematode Teladorsagia circumcincta isolate WARC Sus (inbred).</title>
        <authorList>
            <person name="Mitreva M."/>
        </authorList>
    </citation>
    <scope>NUCLEOTIDE SEQUENCE [LARGE SCALE GENOMIC DNA]</scope>
    <source>
        <strain evidence="5 6">S</strain>
    </source>
</reference>
<keyword evidence="6" id="KW-1185">Reference proteome</keyword>
<dbReference type="Proteomes" id="UP000230423">
    <property type="component" value="Unassembled WGS sequence"/>
</dbReference>
<comment type="cofactor">
    <cofactor evidence="1 4">
        <name>pyridoxal 5'-phosphate</name>
        <dbReference type="ChEBI" id="CHEBI:597326"/>
    </cofactor>
</comment>
<proteinExistence type="inferred from homology"/>
<keyword evidence="3 4" id="KW-0456">Lyase</keyword>
<dbReference type="SUPFAM" id="SSF53383">
    <property type="entry name" value="PLP-dependent transferases"/>
    <property type="match status" value="1"/>
</dbReference>
<evidence type="ECO:0000256" key="2">
    <source>
        <dbReference type="ARBA" id="ARBA00022898"/>
    </source>
</evidence>
<comment type="similarity">
    <text evidence="4">Belongs to the group II decarboxylase family.</text>
</comment>